<evidence type="ECO:0000313" key="10">
    <source>
        <dbReference type="EMBL" id="MBT1073354.1"/>
    </source>
</evidence>
<dbReference type="EMBL" id="JAHDYS010000020">
    <property type="protein sequence ID" value="MBT1073354.1"/>
    <property type="molecule type" value="Genomic_DNA"/>
</dbReference>
<evidence type="ECO:0000256" key="7">
    <source>
        <dbReference type="ARBA" id="ARBA00023239"/>
    </source>
</evidence>
<dbReference type="Proteomes" id="UP000784128">
    <property type="component" value="Unassembled WGS sequence"/>
</dbReference>
<dbReference type="GO" id="GO:0004425">
    <property type="term" value="F:indole-3-glycerol-phosphate synthase activity"/>
    <property type="evidence" value="ECO:0007669"/>
    <property type="project" value="UniProtKB-EC"/>
</dbReference>
<evidence type="ECO:0000256" key="3">
    <source>
        <dbReference type="ARBA" id="ARBA00022605"/>
    </source>
</evidence>
<dbReference type="Pfam" id="PF00218">
    <property type="entry name" value="IGPS"/>
    <property type="match status" value="1"/>
</dbReference>
<keyword evidence="11" id="KW-1185">Reference proteome</keyword>
<evidence type="ECO:0000256" key="4">
    <source>
        <dbReference type="ARBA" id="ARBA00022793"/>
    </source>
</evidence>
<protein>
    <recommendedName>
        <fullName evidence="8">Indole-3-glycerol phosphate synthase</fullName>
        <shortName evidence="8">IGPS</shortName>
        <ecNumber evidence="8">4.1.1.48</ecNumber>
    </recommendedName>
</protein>
<dbReference type="PANTHER" id="PTHR22854:SF2">
    <property type="entry name" value="INDOLE-3-GLYCEROL-PHOSPHATE SYNTHASE"/>
    <property type="match status" value="1"/>
</dbReference>
<gene>
    <name evidence="8 10" type="primary">trpC</name>
    <name evidence="10" type="ORF">KJB30_16300</name>
</gene>
<dbReference type="InterPro" id="IPR011060">
    <property type="entry name" value="RibuloseP-bd_barrel"/>
</dbReference>
<dbReference type="Gene3D" id="3.20.20.70">
    <property type="entry name" value="Aldolase class I"/>
    <property type="match status" value="1"/>
</dbReference>
<sequence length="266" mass="29834">MDIPDILKKILLHKFEEVTATKAATPLNELRSRIADLEDVPRGFERHLRDAAVSEWTAIIAEVKKGSPSKGIIRADFDPIAISEIYQNNGATCLSVLTDEKFFLGHLRFLALIREAVRLPLLRKDFIIEPYQIYEARAAGADAILLIAACLELPQLQEFYAVAKELHLDVLLEVHDEEEMEKALQTKCPLIGVNNRDLRTFEINMTTTARLARLMPAERLLVAESGINSRAEIEQLMADGAKAFLIGESLMKENDIGAKLKEMINV</sequence>
<evidence type="ECO:0000256" key="6">
    <source>
        <dbReference type="ARBA" id="ARBA00023141"/>
    </source>
</evidence>
<dbReference type="SUPFAM" id="SSF51366">
    <property type="entry name" value="Ribulose-phoshate binding barrel"/>
    <property type="match status" value="1"/>
</dbReference>
<organism evidence="10 11">
    <name type="scientific">Pelotalea chapellei</name>
    <dbReference type="NCBI Taxonomy" id="44671"/>
    <lineage>
        <taxon>Bacteria</taxon>
        <taxon>Pseudomonadati</taxon>
        <taxon>Thermodesulfobacteriota</taxon>
        <taxon>Desulfuromonadia</taxon>
        <taxon>Geobacterales</taxon>
        <taxon>Geobacteraceae</taxon>
        <taxon>Pelotalea</taxon>
    </lineage>
</organism>
<dbReference type="HAMAP" id="MF_00134_B">
    <property type="entry name" value="IGPS_B"/>
    <property type="match status" value="1"/>
</dbReference>
<dbReference type="NCBIfam" id="NF001373">
    <property type="entry name" value="PRK00278.1-6"/>
    <property type="match status" value="1"/>
</dbReference>
<keyword evidence="4 8" id="KW-0210">Decarboxylase</keyword>
<dbReference type="InterPro" id="IPR013798">
    <property type="entry name" value="Indole-3-glycerol_P_synth_dom"/>
</dbReference>
<proteinExistence type="inferred from homology"/>
<keyword evidence="7 8" id="KW-0456">Lyase</keyword>
<dbReference type="EC" id="4.1.1.48" evidence="8"/>
<comment type="catalytic activity">
    <reaction evidence="1 8">
        <text>1-(2-carboxyphenylamino)-1-deoxy-D-ribulose 5-phosphate + H(+) = (1S,2R)-1-C-(indol-3-yl)glycerol 3-phosphate + CO2 + H2O</text>
        <dbReference type="Rhea" id="RHEA:23476"/>
        <dbReference type="ChEBI" id="CHEBI:15377"/>
        <dbReference type="ChEBI" id="CHEBI:15378"/>
        <dbReference type="ChEBI" id="CHEBI:16526"/>
        <dbReference type="ChEBI" id="CHEBI:58613"/>
        <dbReference type="ChEBI" id="CHEBI:58866"/>
        <dbReference type="EC" id="4.1.1.48"/>
    </reaction>
</comment>
<comment type="pathway">
    <text evidence="2 8">Amino-acid biosynthesis; L-tryptophan biosynthesis; L-tryptophan from chorismate: step 4/5.</text>
</comment>
<dbReference type="PANTHER" id="PTHR22854">
    <property type="entry name" value="TRYPTOPHAN BIOSYNTHESIS PROTEIN"/>
    <property type="match status" value="1"/>
</dbReference>
<dbReference type="InterPro" id="IPR013785">
    <property type="entry name" value="Aldolase_TIM"/>
</dbReference>
<keyword evidence="5 8" id="KW-0822">Tryptophan biosynthesis</keyword>
<evidence type="ECO:0000313" key="11">
    <source>
        <dbReference type="Proteomes" id="UP000784128"/>
    </source>
</evidence>
<reference evidence="10 11" key="1">
    <citation type="submission" date="2021-05" db="EMBL/GenBank/DDBJ databases">
        <title>The draft genome of Geobacter chapellei DSM 13688.</title>
        <authorList>
            <person name="Xu Z."/>
            <person name="Masuda Y."/>
            <person name="Itoh H."/>
            <person name="Senoo K."/>
        </authorList>
    </citation>
    <scope>NUCLEOTIDE SEQUENCE [LARGE SCALE GENOMIC DNA]</scope>
    <source>
        <strain evidence="10 11">DSM 13688</strain>
    </source>
</reference>
<name>A0ABS5UCC4_9BACT</name>
<keyword evidence="6 8" id="KW-0057">Aromatic amino acid biosynthesis</keyword>
<evidence type="ECO:0000259" key="9">
    <source>
        <dbReference type="Pfam" id="PF00218"/>
    </source>
</evidence>
<keyword evidence="3 8" id="KW-0028">Amino-acid biosynthesis</keyword>
<comment type="similarity">
    <text evidence="8">Belongs to the TrpC family.</text>
</comment>
<evidence type="ECO:0000256" key="1">
    <source>
        <dbReference type="ARBA" id="ARBA00001633"/>
    </source>
</evidence>
<accession>A0ABS5UCC4</accession>
<dbReference type="NCBIfam" id="NF001377">
    <property type="entry name" value="PRK00278.2-4"/>
    <property type="match status" value="1"/>
</dbReference>
<comment type="caution">
    <text evidence="10">The sequence shown here is derived from an EMBL/GenBank/DDBJ whole genome shotgun (WGS) entry which is preliminary data.</text>
</comment>
<dbReference type="InterPro" id="IPR045186">
    <property type="entry name" value="Indole-3-glycerol_P_synth"/>
</dbReference>
<dbReference type="CDD" id="cd00331">
    <property type="entry name" value="IGPS"/>
    <property type="match status" value="1"/>
</dbReference>
<evidence type="ECO:0000256" key="5">
    <source>
        <dbReference type="ARBA" id="ARBA00022822"/>
    </source>
</evidence>
<evidence type="ECO:0000256" key="2">
    <source>
        <dbReference type="ARBA" id="ARBA00004696"/>
    </source>
</evidence>
<evidence type="ECO:0000256" key="8">
    <source>
        <dbReference type="HAMAP-Rule" id="MF_00134"/>
    </source>
</evidence>
<feature type="domain" description="Indole-3-glycerol phosphate synthase" evidence="9">
    <location>
        <begin position="7"/>
        <end position="262"/>
    </location>
</feature>